<evidence type="ECO:0000256" key="3">
    <source>
        <dbReference type="ARBA" id="ARBA00022679"/>
    </source>
</evidence>
<dbReference type="Gene3D" id="3.40.640.10">
    <property type="entry name" value="Type I PLP-dependent aspartate aminotransferase-like (Major domain)"/>
    <property type="match status" value="1"/>
</dbReference>
<organism evidence="5 6">
    <name type="scientific">Actinoallomurus spadix</name>
    <dbReference type="NCBI Taxonomy" id="79912"/>
    <lineage>
        <taxon>Bacteria</taxon>
        <taxon>Bacillati</taxon>
        <taxon>Actinomycetota</taxon>
        <taxon>Actinomycetes</taxon>
        <taxon>Streptosporangiales</taxon>
        <taxon>Thermomonosporaceae</taxon>
        <taxon>Actinoallomurus</taxon>
    </lineage>
</organism>
<evidence type="ECO:0000259" key="4">
    <source>
        <dbReference type="Pfam" id="PF00155"/>
    </source>
</evidence>
<evidence type="ECO:0000313" key="6">
    <source>
        <dbReference type="Proteomes" id="UP001501822"/>
    </source>
</evidence>
<reference evidence="5 6" key="1">
    <citation type="journal article" date="2019" name="Int. J. Syst. Evol. Microbiol.">
        <title>The Global Catalogue of Microorganisms (GCM) 10K type strain sequencing project: providing services to taxonomists for standard genome sequencing and annotation.</title>
        <authorList>
            <consortium name="The Broad Institute Genomics Platform"/>
            <consortium name="The Broad Institute Genome Sequencing Center for Infectious Disease"/>
            <person name="Wu L."/>
            <person name="Ma J."/>
        </authorList>
    </citation>
    <scope>NUCLEOTIDE SEQUENCE [LARGE SCALE GENOMIC DNA]</scope>
    <source>
        <strain evidence="5 6">JCM 3146</strain>
    </source>
</reference>
<keyword evidence="6" id="KW-1185">Reference proteome</keyword>
<dbReference type="InterPro" id="IPR015421">
    <property type="entry name" value="PyrdxlP-dep_Trfase_major"/>
</dbReference>
<proteinExistence type="predicted"/>
<dbReference type="EMBL" id="BAAABM010000007">
    <property type="protein sequence ID" value="GAA0319996.1"/>
    <property type="molecule type" value="Genomic_DNA"/>
</dbReference>
<keyword evidence="2" id="KW-0032">Aminotransferase</keyword>
<dbReference type="SUPFAM" id="SSF53383">
    <property type="entry name" value="PLP-dependent transferases"/>
    <property type="match status" value="1"/>
</dbReference>
<comment type="cofactor">
    <cofactor evidence="1">
        <name>pyridoxal 5'-phosphate</name>
        <dbReference type="ChEBI" id="CHEBI:597326"/>
    </cofactor>
</comment>
<gene>
    <name evidence="5" type="ORF">GCM10010151_07110</name>
</gene>
<name>A0ABN0VXV7_9ACTN</name>
<dbReference type="PANTHER" id="PTHR42832">
    <property type="entry name" value="AMINO ACID AMINOTRANSFERASE"/>
    <property type="match status" value="1"/>
</dbReference>
<dbReference type="Gene3D" id="3.90.1150.10">
    <property type="entry name" value="Aspartate Aminotransferase, domain 1"/>
    <property type="match status" value="1"/>
</dbReference>
<sequence>MQRLTDIIADSGLPTPYDDATLLTEYQNAGHDPADVIYLSLGETWSEVAPGLRKTLSGGIPLHSHGYILSPYGLPALHRALRSYITDTHDLAGVADLGVDYEVAVSQSSTRTAMFHFGRLLAEENAASAEHRPIAITSSPGWDHAGVYTALGFDMRYFPLSPRSGYQPDAEEIEALLSQARKDTQGPVLLIINAQHNPSGVNWARETVHAMVRAALDTGSCLLIDDAFYGVHDPDVRPTNALRILLDEVRDLPLGRRPRWLAVRSLGKQFNSNGWGIGAMTGPVDTLTPLLTRLLPQHTYVSAVPLQAAMAEWLRDPSCNSYLAEQRALYAAKRKEITRRLTHEFGYPDEAFSAGNCTSYMLMRIPPWYHDSPDSETDYRTYCLWRTGVLLGEAHMTTPGRPLNDSNGYIRFYLGPPQETLTDALDRMKAAELTWKGTEATERLTSSTRIA</sequence>
<feature type="domain" description="Aminotransferase class I/classII large" evidence="4">
    <location>
        <begin position="133"/>
        <end position="426"/>
    </location>
</feature>
<dbReference type="Proteomes" id="UP001501822">
    <property type="component" value="Unassembled WGS sequence"/>
</dbReference>
<dbReference type="InterPro" id="IPR050881">
    <property type="entry name" value="LL-DAP_aminotransferase"/>
</dbReference>
<dbReference type="InterPro" id="IPR004839">
    <property type="entry name" value="Aminotransferase_I/II_large"/>
</dbReference>
<dbReference type="CDD" id="cd00609">
    <property type="entry name" value="AAT_like"/>
    <property type="match status" value="1"/>
</dbReference>
<evidence type="ECO:0000256" key="1">
    <source>
        <dbReference type="ARBA" id="ARBA00001933"/>
    </source>
</evidence>
<evidence type="ECO:0000313" key="5">
    <source>
        <dbReference type="EMBL" id="GAA0319996.1"/>
    </source>
</evidence>
<comment type="caution">
    <text evidence="5">The sequence shown here is derived from an EMBL/GenBank/DDBJ whole genome shotgun (WGS) entry which is preliminary data.</text>
</comment>
<dbReference type="Pfam" id="PF00155">
    <property type="entry name" value="Aminotran_1_2"/>
    <property type="match status" value="1"/>
</dbReference>
<evidence type="ECO:0000256" key="2">
    <source>
        <dbReference type="ARBA" id="ARBA00022576"/>
    </source>
</evidence>
<protein>
    <recommendedName>
        <fullName evidence="4">Aminotransferase class I/classII large domain-containing protein</fullName>
    </recommendedName>
</protein>
<dbReference type="InterPro" id="IPR015424">
    <property type="entry name" value="PyrdxlP-dep_Trfase"/>
</dbReference>
<accession>A0ABN0VXV7</accession>
<dbReference type="PANTHER" id="PTHR42832:SF3">
    <property type="entry name" value="L-GLUTAMINE--4-(METHYLSULFANYL)-2-OXOBUTANOATE AMINOTRANSFERASE"/>
    <property type="match status" value="1"/>
</dbReference>
<dbReference type="InterPro" id="IPR015422">
    <property type="entry name" value="PyrdxlP-dep_Trfase_small"/>
</dbReference>
<keyword evidence="3" id="KW-0808">Transferase</keyword>
<dbReference type="RefSeq" id="WP_252800257.1">
    <property type="nucleotide sequence ID" value="NZ_BAAABM010000007.1"/>
</dbReference>